<comment type="caution">
    <text evidence="5">The sequence shown here is derived from an EMBL/GenBank/DDBJ whole genome shotgun (WGS) entry which is preliminary data.</text>
</comment>
<evidence type="ECO:0000256" key="3">
    <source>
        <dbReference type="SAM" id="SignalP"/>
    </source>
</evidence>
<evidence type="ECO:0000313" key="6">
    <source>
        <dbReference type="Proteomes" id="UP001161389"/>
    </source>
</evidence>
<dbReference type="InterPro" id="IPR001638">
    <property type="entry name" value="Solute-binding_3/MltF_N"/>
</dbReference>
<organism evidence="5 6">
    <name type="scientific">Litoribrevibacter albus</name>
    <dbReference type="NCBI Taxonomy" id="1473156"/>
    <lineage>
        <taxon>Bacteria</taxon>
        <taxon>Pseudomonadati</taxon>
        <taxon>Pseudomonadota</taxon>
        <taxon>Gammaproteobacteria</taxon>
        <taxon>Oceanospirillales</taxon>
        <taxon>Oceanospirillaceae</taxon>
        <taxon>Litoribrevibacter</taxon>
    </lineage>
</organism>
<dbReference type="Pfam" id="PF00497">
    <property type="entry name" value="SBP_bac_3"/>
    <property type="match status" value="1"/>
</dbReference>
<accession>A0AA37S7W9</accession>
<evidence type="ECO:0000256" key="2">
    <source>
        <dbReference type="ARBA" id="ARBA00022729"/>
    </source>
</evidence>
<sequence length="251" mass="28140">MKLCTIRSITHLLCLLFILCFSVISRAETISAAGDPWPPFLDPDEPKQGISLELVRAAFATQGIEVQMNFVPWARAIKGVKEADYDILVSTWYTEERTKYLAYSDPYLENQIKFIKRKGDTFEYGGLDSLAGKNVAVVRDYGYGDQFLNHPGFKRPEAKDLMTNIKKLVSSRVDLTLEDEIVARALINKQAPQLLDKIEFSPTPLSSNTLHVTVGLKNSLKDKILDAFNNGLKEIKANGVYDSLLKTHGVK</sequence>
<keyword evidence="2 3" id="KW-0732">Signal</keyword>
<gene>
    <name evidence="5" type="ORF">GCM10007876_12960</name>
</gene>
<dbReference type="SMART" id="SM00062">
    <property type="entry name" value="PBPb"/>
    <property type="match status" value="1"/>
</dbReference>
<comment type="similarity">
    <text evidence="1">Belongs to the bacterial solute-binding protein 3 family.</text>
</comment>
<name>A0AA37S7W9_9GAMM</name>
<dbReference type="SUPFAM" id="SSF53850">
    <property type="entry name" value="Periplasmic binding protein-like II"/>
    <property type="match status" value="1"/>
</dbReference>
<dbReference type="EMBL" id="BSNM01000009">
    <property type="protein sequence ID" value="GLQ30817.1"/>
    <property type="molecule type" value="Genomic_DNA"/>
</dbReference>
<proteinExistence type="inferred from homology"/>
<dbReference type="PANTHER" id="PTHR35936:SF25">
    <property type="entry name" value="ABC TRANSPORTER SUBSTRATE-BINDING PROTEIN"/>
    <property type="match status" value="1"/>
</dbReference>
<evidence type="ECO:0000256" key="1">
    <source>
        <dbReference type="ARBA" id="ARBA00010333"/>
    </source>
</evidence>
<feature type="chain" id="PRO_5041217727" evidence="3">
    <location>
        <begin position="28"/>
        <end position="251"/>
    </location>
</feature>
<protein>
    <submittedName>
        <fullName evidence="5">Amino acid ABC transporter substrate-binding protein</fullName>
    </submittedName>
</protein>
<reference evidence="5" key="1">
    <citation type="journal article" date="2014" name="Int. J. Syst. Evol. Microbiol.">
        <title>Complete genome sequence of Corynebacterium casei LMG S-19264T (=DSM 44701T), isolated from a smear-ripened cheese.</title>
        <authorList>
            <consortium name="US DOE Joint Genome Institute (JGI-PGF)"/>
            <person name="Walter F."/>
            <person name="Albersmeier A."/>
            <person name="Kalinowski J."/>
            <person name="Ruckert C."/>
        </authorList>
    </citation>
    <scope>NUCLEOTIDE SEQUENCE</scope>
    <source>
        <strain evidence="5">NBRC 110071</strain>
    </source>
</reference>
<evidence type="ECO:0000313" key="5">
    <source>
        <dbReference type="EMBL" id="GLQ30817.1"/>
    </source>
</evidence>
<feature type="domain" description="Solute-binding protein family 3/N-terminal" evidence="4">
    <location>
        <begin position="28"/>
        <end position="251"/>
    </location>
</feature>
<keyword evidence="6" id="KW-1185">Reference proteome</keyword>
<dbReference type="AlphaFoldDB" id="A0AA37S7W9"/>
<dbReference type="RefSeq" id="WP_284380192.1">
    <property type="nucleotide sequence ID" value="NZ_BSNM01000009.1"/>
</dbReference>
<reference evidence="5" key="2">
    <citation type="submission" date="2023-01" db="EMBL/GenBank/DDBJ databases">
        <title>Draft genome sequence of Litoribrevibacter albus strain NBRC 110071.</title>
        <authorList>
            <person name="Sun Q."/>
            <person name="Mori K."/>
        </authorList>
    </citation>
    <scope>NUCLEOTIDE SEQUENCE</scope>
    <source>
        <strain evidence="5">NBRC 110071</strain>
    </source>
</reference>
<dbReference type="Proteomes" id="UP001161389">
    <property type="component" value="Unassembled WGS sequence"/>
</dbReference>
<dbReference type="PANTHER" id="PTHR35936">
    <property type="entry name" value="MEMBRANE-BOUND LYTIC MUREIN TRANSGLYCOSYLASE F"/>
    <property type="match status" value="1"/>
</dbReference>
<evidence type="ECO:0000259" key="4">
    <source>
        <dbReference type="SMART" id="SM00062"/>
    </source>
</evidence>
<dbReference type="Gene3D" id="3.40.190.10">
    <property type="entry name" value="Periplasmic binding protein-like II"/>
    <property type="match status" value="2"/>
</dbReference>
<feature type="signal peptide" evidence="3">
    <location>
        <begin position="1"/>
        <end position="27"/>
    </location>
</feature>